<keyword evidence="4" id="KW-0645">Protease</keyword>
<protein>
    <submittedName>
        <fullName evidence="4">CPBP family intramembrane metalloprotease</fullName>
    </submittedName>
</protein>
<keyword evidence="5" id="KW-1185">Reference proteome</keyword>
<feature type="transmembrane region" description="Helical" evidence="1">
    <location>
        <begin position="136"/>
        <end position="154"/>
    </location>
</feature>
<evidence type="ECO:0000259" key="2">
    <source>
        <dbReference type="Pfam" id="PF02517"/>
    </source>
</evidence>
<feature type="domain" description="CAAX prenyl protease 2/Lysostaphin resistance protein A-like" evidence="2">
    <location>
        <begin position="105"/>
        <end position="195"/>
    </location>
</feature>
<reference evidence="3 6" key="2">
    <citation type="submission" date="2020-07" db="EMBL/GenBank/DDBJ databases">
        <authorList>
            <person name="Feng H."/>
        </authorList>
    </citation>
    <scope>NUCLEOTIDE SEQUENCE [LARGE SCALE GENOMIC DNA]</scope>
    <source>
        <strain evidence="3">S-12</strain>
        <strain evidence="6">s-12</strain>
    </source>
</reference>
<dbReference type="Pfam" id="PF02517">
    <property type="entry name" value="Rce1-like"/>
    <property type="match status" value="1"/>
</dbReference>
<evidence type="ECO:0000313" key="6">
    <source>
        <dbReference type="Proteomes" id="UP000570010"/>
    </source>
</evidence>
<feature type="transmembrane region" description="Helical" evidence="1">
    <location>
        <begin position="61"/>
        <end position="86"/>
    </location>
</feature>
<keyword evidence="1" id="KW-1133">Transmembrane helix</keyword>
<feature type="transmembrane region" description="Helical" evidence="1">
    <location>
        <begin position="7"/>
        <end position="25"/>
    </location>
</feature>
<evidence type="ECO:0000313" key="3">
    <source>
        <dbReference type="EMBL" id="MBA4537385.1"/>
    </source>
</evidence>
<dbReference type="GO" id="GO:0006508">
    <property type="term" value="P:proteolysis"/>
    <property type="evidence" value="ECO:0007669"/>
    <property type="project" value="UniProtKB-KW"/>
</dbReference>
<dbReference type="RefSeq" id="WP_163242032.1">
    <property type="nucleotide sequence ID" value="NZ_CP082780.1"/>
</dbReference>
<keyword evidence="1" id="KW-0472">Membrane</keyword>
<gene>
    <name evidence="4" type="ORF">G4D64_08970</name>
    <name evidence="3" type="ORF">H1Z61_09575</name>
</gene>
<organism evidence="4 5">
    <name type="scientific">Bacillus aquiflavi</name>
    <dbReference type="NCBI Taxonomy" id="2672567"/>
    <lineage>
        <taxon>Bacteria</taxon>
        <taxon>Bacillati</taxon>
        <taxon>Bacillota</taxon>
        <taxon>Bacilli</taxon>
        <taxon>Bacillales</taxon>
        <taxon>Bacillaceae</taxon>
        <taxon>Bacillus</taxon>
    </lineage>
</organism>
<dbReference type="AlphaFoldDB" id="A0A6B3W181"/>
<keyword evidence="4" id="KW-0378">Hydrolase</keyword>
<dbReference type="Proteomes" id="UP000570010">
    <property type="component" value="Unassembled WGS sequence"/>
</dbReference>
<proteinExistence type="predicted"/>
<evidence type="ECO:0000313" key="5">
    <source>
        <dbReference type="Proteomes" id="UP000472971"/>
    </source>
</evidence>
<evidence type="ECO:0000313" key="4">
    <source>
        <dbReference type="EMBL" id="NEY81641.1"/>
    </source>
</evidence>
<keyword evidence="1" id="KW-0812">Transmembrane</keyword>
<feature type="transmembrane region" description="Helical" evidence="1">
    <location>
        <begin position="31"/>
        <end position="49"/>
    </location>
</feature>
<dbReference type="EMBL" id="JACEIO010000020">
    <property type="protein sequence ID" value="MBA4537385.1"/>
    <property type="molecule type" value="Genomic_DNA"/>
</dbReference>
<feature type="transmembrane region" description="Helical" evidence="1">
    <location>
        <begin position="106"/>
        <end position="124"/>
    </location>
</feature>
<sequence>MKKCASDLRLIIGFFIAHLLLFLTFEDKSVFWYIFSASMLFLISYSILNEEMDDQAPVSNYLFYGIISGLLLYTVFWVGNSMINFFDLPFSKQVSRLYNRYAPTELWHYIVLLFILIPGEEIFWRGFIQKRILKYTNIWISIFVSALLYASVQIYAGHSILILAAFVGGLFWGALYTWKRSIPLIIVSHLTFDLMIFIFLPLY</sequence>
<dbReference type="GO" id="GO:0004175">
    <property type="term" value="F:endopeptidase activity"/>
    <property type="evidence" value="ECO:0007669"/>
    <property type="project" value="UniProtKB-ARBA"/>
</dbReference>
<dbReference type="Proteomes" id="UP000472971">
    <property type="component" value="Unassembled WGS sequence"/>
</dbReference>
<dbReference type="EMBL" id="JAAIWN010000018">
    <property type="protein sequence ID" value="NEY81641.1"/>
    <property type="molecule type" value="Genomic_DNA"/>
</dbReference>
<feature type="transmembrane region" description="Helical" evidence="1">
    <location>
        <begin position="160"/>
        <end position="177"/>
    </location>
</feature>
<keyword evidence="4" id="KW-0482">Metalloprotease</keyword>
<accession>A0A6B3W181</accession>
<dbReference type="GO" id="GO:0008237">
    <property type="term" value="F:metallopeptidase activity"/>
    <property type="evidence" value="ECO:0007669"/>
    <property type="project" value="UniProtKB-KW"/>
</dbReference>
<reference evidence="4 5" key="1">
    <citation type="submission" date="2020-02" db="EMBL/GenBank/DDBJ databases">
        <title>Bacillus aquiflavi sp. nov., isolated from yellow water of strong flavor Chinese baijiu in Yibin region of China.</title>
        <authorList>
            <person name="Xie J."/>
        </authorList>
    </citation>
    <scope>NUCLEOTIDE SEQUENCE [LARGE SCALE GENOMIC DNA]</scope>
    <source>
        <strain evidence="4 5">3H-10</strain>
    </source>
</reference>
<dbReference type="GO" id="GO:0080120">
    <property type="term" value="P:CAAX-box protein maturation"/>
    <property type="evidence" value="ECO:0007669"/>
    <property type="project" value="UniProtKB-ARBA"/>
</dbReference>
<dbReference type="InterPro" id="IPR003675">
    <property type="entry name" value="Rce1/LyrA-like_dom"/>
</dbReference>
<name>A0A6B3W181_9BACI</name>
<evidence type="ECO:0000256" key="1">
    <source>
        <dbReference type="SAM" id="Phobius"/>
    </source>
</evidence>
<feature type="transmembrane region" description="Helical" evidence="1">
    <location>
        <begin position="184"/>
        <end position="202"/>
    </location>
</feature>
<comment type="caution">
    <text evidence="4">The sequence shown here is derived from an EMBL/GenBank/DDBJ whole genome shotgun (WGS) entry which is preliminary data.</text>
</comment>